<keyword evidence="2" id="KW-1185">Reference proteome</keyword>
<dbReference type="EMBL" id="CAJVPW010044411">
    <property type="protein sequence ID" value="CAG8753954.1"/>
    <property type="molecule type" value="Genomic_DNA"/>
</dbReference>
<dbReference type="Proteomes" id="UP000789366">
    <property type="component" value="Unassembled WGS sequence"/>
</dbReference>
<reference evidence="1" key="1">
    <citation type="submission" date="2021-06" db="EMBL/GenBank/DDBJ databases">
        <authorList>
            <person name="Kallberg Y."/>
            <person name="Tangrot J."/>
            <person name="Rosling A."/>
        </authorList>
    </citation>
    <scope>NUCLEOTIDE SEQUENCE</scope>
    <source>
        <strain evidence="1">28 12/20/2015</strain>
    </source>
</reference>
<feature type="non-terminal residue" evidence="1">
    <location>
        <position position="1"/>
    </location>
</feature>
<proteinExistence type="predicted"/>
<comment type="caution">
    <text evidence="1">The sequence shown here is derived from an EMBL/GenBank/DDBJ whole genome shotgun (WGS) entry which is preliminary data.</text>
</comment>
<sequence length="365" mass="41928">EKSVPEHVEKRYKELNKLLNDLKSLDDYAQEVIEQHKDVTEYMNNSAMLEKEAREIQKILLTNEPSSPGGEGNTVSNAVNDFAERVQKLCDDDTSKINYPKCTIQNDKDRMGRAGDCNSVIREAVTAQNESLKSLALSLNDLLNTHQNVLRRKKMIESYMNRTKEIEDWIQPKSDILNNILSDDTLGESTEDRLRELIGEVDGVEAARQAYNSAFDFAKNLADKLIEEMTYEIQRGDEDVEDVKADLELVRSRAQEIDALWAELQDNVPKCKQRLEQALQVVEFKEKAKEILSKVNELSDVITNSLVESVSNNEMKDWQIKLNSLEQAEFFDLIKLHDLVQENLKDNFGILSDKESIFVDHWRDS</sequence>
<evidence type="ECO:0000313" key="1">
    <source>
        <dbReference type="EMBL" id="CAG8753954.1"/>
    </source>
</evidence>
<protein>
    <submittedName>
        <fullName evidence="1">16248_t:CDS:1</fullName>
    </submittedName>
</protein>
<accession>A0ACA9QNZ7</accession>
<evidence type="ECO:0000313" key="2">
    <source>
        <dbReference type="Proteomes" id="UP000789366"/>
    </source>
</evidence>
<feature type="non-terminal residue" evidence="1">
    <location>
        <position position="365"/>
    </location>
</feature>
<name>A0ACA9QNZ7_9GLOM</name>
<organism evidence="1 2">
    <name type="scientific">Cetraspora pellucida</name>
    <dbReference type="NCBI Taxonomy" id="1433469"/>
    <lineage>
        <taxon>Eukaryota</taxon>
        <taxon>Fungi</taxon>
        <taxon>Fungi incertae sedis</taxon>
        <taxon>Mucoromycota</taxon>
        <taxon>Glomeromycotina</taxon>
        <taxon>Glomeromycetes</taxon>
        <taxon>Diversisporales</taxon>
        <taxon>Gigasporaceae</taxon>
        <taxon>Cetraspora</taxon>
    </lineage>
</organism>
<gene>
    <name evidence="1" type="ORF">SPELUC_LOCUS14675</name>
</gene>